<dbReference type="EMBL" id="AZBU02000003">
    <property type="protein sequence ID" value="TKR87704.1"/>
    <property type="molecule type" value="Genomic_DNA"/>
</dbReference>
<proteinExistence type="predicted"/>
<accession>A0A4U5NWT7</accession>
<protein>
    <submittedName>
        <fullName evidence="3">Uncharacterized protein</fullName>
    </submittedName>
</protein>
<organism evidence="3 4">
    <name type="scientific">Steinernema carpocapsae</name>
    <name type="common">Entomopathogenic nematode</name>
    <dbReference type="NCBI Taxonomy" id="34508"/>
    <lineage>
        <taxon>Eukaryota</taxon>
        <taxon>Metazoa</taxon>
        <taxon>Ecdysozoa</taxon>
        <taxon>Nematoda</taxon>
        <taxon>Chromadorea</taxon>
        <taxon>Rhabditida</taxon>
        <taxon>Tylenchina</taxon>
        <taxon>Panagrolaimomorpha</taxon>
        <taxon>Strongyloidoidea</taxon>
        <taxon>Steinernematidae</taxon>
        <taxon>Steinernema</taxon>
    </lineage>
</organism>
<dbReference type="AlphaFoldDB" id="A0A4U5NWT7"/>
<evidence type="ECO:0000256" key="1">
    <source>
        <dbReference type="SAM" id="Coils"/>
    </source>
</evidence>
<reference evidence="3 4" key="1">
    <citation type="journal article" date="2015" name="Genome Biol.">
        <title>Comparative genomics of Steinernema reveals deeply conserved gene regulatory networks.</title>
        <authorList>
            <person name="Dillman A.R."/>
            <person name="Macchietto M."/>
            <person name="Porter C.F."/>
            <person name="Rogers A."/>
            <person name="Williams B."/>
            <person name="Antoshechkin I."/>
            <person name="Lee M.M."/>
            <person name="Goodwin Z."/>
            <person name="Lu X."/>
            <person name="Lewis E.E."/>
            <person name="Goodrich-Blair H."/>
            <person name="Stock S.P."/>
            <person name="Adams B.J."/>
            <person name="Sternberg P.W."/>
            <person name="Mortazavi A."/>
        </authorList>
    </citation>
    <scope>NUCLEOTIDE SEQUENCE [LARGE SCALE GENOMIC DNA]</scope>
    <source>
        <strain evidence="3 4">ALL</strain>
    </source>
</reference>
<keyword evidence="4" id="KW-1185">Reference proteome</keyword>
<comment type="caution">
    <text evidence="3">The sequence shown here is derived from an EMBL/GenBank/DDBJ whole genome shotgun (WGS) entry which is preliminary data.</text>
</comment>
<feature type="region of interest" description="Disordered" evidence="2">
    <location>
        <begin position="1"/>
        <end position="33"/>
    </location>
</feature>
<reference evidence="3 4" key="2">
    <citation type="journal article" date="2019" name="G3 (Bethesda)">
        <title>Hybrid Assembly of the Genome of the Entomopathogenic Nematode Steinernema carpocapsae Identifies the X-Chromosome.</title>
        <authorList>
            <person name="Serra L."/>
            <person name="Macchietto M."/>
            <person name="Macias-Munoz A."/>
            <person name="McGill C.J."/>
            <person name="Rodriguez I.M."/>
            <person name="Rodriguez B."/>
            <person name="Murad R."/>
            <person name="Mortazavi A."/>
        </authorList>
    </citation>
    <scope>NUCLEOTIDE SEQUENCE [LARGE SCALE GENOMIC DNA]</scope>
    <source>
        <strain evidence="3 4">ALL</strain>
    </source>
</reference>
<feature type="compositionally biased region" description="Basic residues" evidence="2">
    <location>
        <begin position="1"/>
        <end position="10"/>
    </location>
</feature>
<dbReference type="Proteomes" id="UP000298663">
    <property type="component" value="Unassembled WGS sequence"/>
</dbReference>
<keyword evidence="1" id="KW-0175">Coiled coil</keyword>
<evidence type="ECO:0000256" key="2">
    <source>
        <dbReference type="SAM" id="MobiDB-lite"/>
    </source>
</evidence>
<evidence type="ECO:0000313" key="3">
    <source>
        <dbReference type="EMBL" id="TKR87704.1"/>
    </source>
</evidence>
<evidence type="ECO:0000313" key="4">
    <source>
        <dbReference type="Proteomes" id="UP000298663"/>
    </source>
</evidence>
<feature type="coiled-coil region" evidence="1">
    <location>
        <begin position="104"/>
        <end position="145"/>
    </location>
</feature>
<gene>
    <name evidence="3" type="ORF">L596_012061</name>
</gene>
<name>A0A4U5NWT7_STECR</name>
<sequence>MTASTKKKPGRVQQPDDQVGESAHRARKSRQDDRDRFYEAIEVIVEQDQALTRLNQEIRDLKLQLEEPINCEEALNDLLTLTQYDVEKMADRLHIPETAEHDDHEKMVNDLAEAMAERQLMMEELAQLRKENAELKAERKHDQTLITHLRTHSNKVIRAFIEEESEQLFAKDHSRPLNTVSATPDYLSNLLDAETGARPDEANRKAPEDDDTRSVLVEHGGLHQLVDNNGKKEETLDRYEKAPRARKRPCISKYNKHAVKQTDVNSAKKAKIDCKDIHCPVRNAEKHSHPLDLLACQLENCPIVRVLDLSSFLLVQIQNEIFASLSIDAFKKHGLLPSETLSSRPPSGL</sequence>